<sequence>MAGQLIRRVESQIVALERRRKFLMAADRKQEARKKFMLGAIVVRAGLSAVDRAFLLGGLLELAKLSADTSEYRRLHYIGEIAFRAEASRANLSSLGEATE</sequence>
<evidence type="ECO:0000313" key="2">
    <source>
        <dbReference type="Proteomes" id="UP000553980"/>
    </source>
</evidence>
<comment type="caution">
    <text evidence="1">The sequence shown here is derived from an EMBL/GenBank/DDBJ whole genome shotgun (WGS) entry which is preliminary data.</text>
</comment>
<dbReference type="InterPro" id="IPR009444">
    <property type="entry name" value="Conjugal_tfr_TraD_a-type"/>
</dbReference>
<evidence type="ECO:0000313" key="1">
    <source>
        <dbReference type="EMBL" id="MBB4095276.1"/>
    </source>
</evidence>
<protein>
    <recommendedName>
        <fullName evidence="3">Conjugal transfer protein TraD</fullName>
    </recommendedName>
</protein>
<evidence type="ECO:0008006" key="3">
    <source>
        <dbReference type="Google" id="ProtNLM"/>
    </source>
</evidence>
<dbReference type="Pfam" id="PF06412">
    <property type="entry name" value="TraD"/>
    <property type="match status" value="1"/>
</dbReference>
<organism evidence="1 2">
    <name type="scientific">Brucella pecoris</name>
    <dbReference type="NCBI Taxonomy" id="867683"/>
    <lineage>
        <taxon>Bacteria</taxon>
        <taxon>Pseudomonadati</taxon>
        <taxon>Pseudomonadota</taxon>
        <taxon>Alphaproteobacteria</taxon>
        <taxon>Hyphomicrobiales</taxon>
        <taxon>Brucellaceae</taxon>
        <taxon>Brucella/Ochrobactrum group</taxon>
        <taxon>Brucella</taxon>
    </lineage>
</organism>
<accession>A0AB34YZK8</accession>
<dbReference type="AlphaFoldDB" id="A0AB34YZK8"/>
<name>A0AB34YZK8_9HYPH</name>
<reference evidence="1 2" key="1">
    <citation type="submission" date="2020-08" db="EMBL/GenBank/DDBJ databases">
        <title>Genomic Encyclopedia of Type Strains, Phase IV (KMG-IV): sequencing the most valuable type-strain genomes for metagenomic binning, comparative biology and taxonomic classification.</title>
        <authorList>
            <person name="Goeker M."/>
        </authorList>
    </citation>
    <scope>NUCLEOTIDE SEQUENCE [LARGE SCALE GENOMIC DNA]</scope>
    <source>
        <strain evidence="1 2">DSM 23868</strain>
    </source>
</reference>
<dbReference type="Proteomes" id="UP000553980">
    <property type="component" value="Unassembled WGS sequence"/>
</dbReference>
<dbReference type="EMBL" id="JACIEX010000009">
    <property type="protein sequence ID" value="MBB4095276.1"/>
    <property type="molecule type" value="Genomic_DNA"/>
</dbReference>
<gene>
    <name evidence="1" type="ORF">GGQ79_003819</name>
</gene>
<keyword evidence="2" id="KW-1185">Reference proteome</keyword>
<proteinExistence type="predicted"/>